<evidence type="ECO:0000256" key="1">
    <source>
        <dbReference type="SAM" id="MobiDB-lite"/>
    </source>
</evidence>
<accession>A0A1D6MN32</accession>
<sequence length="162" mass="18223">MSRCPTGSRLACVWWQGLHAVTWRPGRLVMASVGDRRRRRLAVPSPAHGCCRCCQFSRVQCAIQMMVWCIGTGEWKLGLLLQQVGQSAWVCVRTQKGEEKATTPFRVGRTQEEGDVASRCHTVFGLGTSHCLEEQKLNEDSRWRSAPEATRRPLSRPCTPVL</sequence>
<gene>
    <name evidence="2" type="ORF">ZEAMMB73_Zm00001d040096</name>
</gene>
<protein>
    <submittedName>
        <fullName evidence="2">Uncharacterized protein</fullName>
    </submittedName>
</protein>
<proteinExistence type="predicted"/>
<dbReference type="AlphaFoldDB" id="A0A1D6MN32"/>
<evidence type="ECO:0000313" key="2">
    <source>
        <dbReference type="EMBL" id="ONM30540.1"/>
    </source>
</evidence>
<feature type="region of interest" description="Disordered" evidence="1">
    <location>
        <begin position="142"/>
        <end position="162"/>
    </location>
</feature>
<organism evidence="2">
    <name type="scientific">Zea mays</name>
    <name type="common">Maize</name>
    <dbReference type="NCBI Taxonomy" id="4577"/>
    <lineage>
        <taxon>Eukaryota</taxon>
        <taxon>Viridiplantae</taxon>
        <taxon>Streptophyta</taxon>
        <taxon>Embryophyta</taxon>
        <taxon>Tracheophyta</taxon>
        <taxon>Spermatophyta</taxon>
        <taxon>Magnoliopsida</taxon>
        <taxon>Liliopsida</taxon>
        <taxon>Poales</taxon>
        <taxon>Poaceae</taxon>
        <taxon>PACMAD clade</taxon>
        <taxon>Panicoideae</taxon>
        <taxon>Andropogonodae</taxon>
        <taxon>Andropogoneae</taxon>
        <taxon>Tripsacinae</taxon>
        <taxon>Zea</taxon>
    </lineage>
</organism>
<dbReference type="PaxDb" id="4577-AC210734.2_FGP008"/>
<dbReference type="EMBL" id="CM007649">
    <property type="protein sequence ID" value="ONM30540.1"/>
    <property type="molecule type" value="Genomic_DNA"/>
</dbReference>
<dbReference type="InParanoid" id="A0A1D6MN32"/>
<reference evidence="2" key="1">
    <citation type="submission" date="2015-12" db="EMBL/GenBank/DDBJ databases">
        <title>Update maize B73 reference genome by single molecule sequencing technologies.</title>
        <authorList>
            <consortium name="Maize Genome Sequencing Project"/>
            <person name="Ware D."/>
        </authorList>
    </citation>
    <scope>NUCLEOTIDE SEQUENCE [LARGE SCALE GENOMIC DNA]</scope>
    <source>
        <tissue evidence="2">Seedling</tissue>
    </source>
</reference>
<feature type="compositionally biased region" description="Basic and acidic residues" evidence="1">
    <location>
        <begin position="142"/>
        <end position="151"/>
    </location>
</feature>
<name>A0A1D6MN32_MAIZE</name>